<reference evidence="1" key="2">
    <citation type="submission" date="2020-09" db="EMBL/GenBank/DDBJ databases">
        <authorList>
            <person name="Sun Q."/>
            <person name="Zhou Y."/>
        </authorList>
    </citation>
    <scope>NUCLEOTIDE SEQUENCE</scope>
    <source>
        <strain evidence="1">CGMCC 4.7299</strain>
    </source>
</reference>
<dbReference type="Proteomes" id="UP000656042">
    <property type="component" value="Unassembled WGS sequence"/>
</dbReference>
<sequence>MALLSRDDIRAADDSEFDEIECPEWGGAVRLSSISGRQRDRYEASLIEDRGGNRRANLENARAKLIVLCAVDEKGRKLFTPEDLNWLSAKSAKPLDRLFDACRKLTGLSQEDVDKLTEDFGATQDDASSIG</sequence>
<organism evidence="1 2">
    <name type="scientific">Mangrovihabitans endophyticus</name>
    <dbReference type="NCBI Taxonomy" id="1751298"/>
    <lineage>
        <taxon>Bacteria</taxon>
        <taxon>Bacillati</taxon>
        <taxon>Actinomycetota</taxon>
        <taxon>Actinomycetes</taxon>
        <taxon>Micromonosporales</taxon>
        <taxon>Micromonosporaceae</taxon>
        <taxon>Mangrovihabitans</taxon>
    </lineage>
</organism>
<comment type="caution">
    <text evidence="1">The sequence shown here is derived from an EMBL/GenBank/DDBJ whole genome shotgun (WGS) entry which is preliminary data.</text>
</comment>
<dbReference type="EMBL" id="BMMX01000008">
    <property type="protein sequence ID" value="GGK89131.1"/>
    <property type="molecule type" value="Genomic_DNA"/>
</dbReference>
<name>A0A8J3FN28_9ACTN</name>
<dbReference type="AlphaFoldDB" id="A0A8J3FN28"/>
<dbReference type="RefSeq" id="WP_189079241.1">
    <property type="nucleotide sequence ID" value="NZ_BMMX01000008.1"/>
</dbReference>
<proteinExistence type="predicted"/>
<protein>
    <submittedName>
        <fullName evidence="1">Uncharacterized protein</fullName>
    </submittedName>
</protein>
<dbReference type="Gene3D" id="3.30.2220.20">
    <property type="entry name" value="Phage tail assembly chaperone gp13-like"/>
    <property type="match status" value="1"/>
</dbReference>
<dbReference type="InterPro" id="IPR038556">
    <property type="entry name" value="TAC_Gp13-like_sf"/>
</dbReference>
<evidence type="ECO:0000313" key="1">
    <source>
        <dbReference type="EMBL" id="GGK89131.1"/>
    </source>
</evidence>
<evidence type="ECO:0000313" key="2">
    <source>
        <dbReference type="Proteomes" id="UP000656042"/>
    </source>
</evidence>
<reference evidence="1" key="1">
    <citation type="journal article" date="2014" name="Int. J. Syst. Evol. Microbiol.">
        <title>Complete genome sequence of Corynebacterium casei LMG S-19264T (=DSM 44701T), isolated from a smear-ripened cheese.</title>
        <authorList>
            <consortium name="US DOE Joint Genome Institute (JGI-PGF)"/>
            <person name="Walter F."/>
            <person name="Albersmeier A."/>
            <person name="Kalinowski J."/>
            <person name="Ruckert C."/>
        </authorList>
    </citation>
    <scope>NUCLEOTIDE SEQUENCE</scope>
    <source>
        <strain evidence="1">CGMCC 4.7299</strain>
    </source>
</reference>
<gene>
    <name evidence="1" type="ORF">GCM10012284_23960</name>
</gene>
<keyword evidence="2" id="KW-1185">Reference proteome</keyword>
<accession>A0A8J3FN28</accession>